<evidence type="ECO:0000256" key="11">
    <source>
        <dbReference type="RuleBase" id="RU361162"/>
    </source>
</evidence>
<dbReference type="GO" id="GO:0005634">
    <property type="term" value="C:nucleus"/>
    <property type="evidence" value="ECO:0007669"/>
    <property type="project" value="TreeGrafter"/>
</dbReference>
<dbReference type="InterPro" id="IPR008271">
    <property type="entry name" value="Ser/Thr_kinase_AS"/>
</dbReference>
<keyword evidence="15" id="KW-1185">Reference proteome</keyword>
<dbReference type="InterPro" id="IPR011009">
    <property type="entry name" value="Kinase-like_dom_sf"/>
</dbReference>
<keyword evidence="6 11" id="KW-0418">Kinase</keyword>
<dbReference type="AlphaFoldDB" id="A0A8J6FDN1"/>
<feature type="binding site" evidence="10">
    <location>
        <position position="51"/>
    </location>
    <ligand>
        <name>ATP</name>
        <dbReference type="ChEBI" id="CHEBI:30616"/>
    </ligand>
</feature>
<evidence type="ECO:0000256" key="3">
    <source>
        <dbReference type="ARBA" id="ARBA00022679"/>
    </source>
</evidence>
<dbReference type="SUPFAM" id="SSF56112">
    <property type="entry name" value="Protein kinase-like (PK-like)"/>
    <property type="match status" value="1"/>
</dbReference>
<dbReference type="GO" id="GO:0004674">
    <property type="term" value="F:protein serine/threonine kinase activity"/>
    <property type="evidence" value="ECO:0007669"/>
    <property type="project" value="UniProtKB-KW"/>
</dbReference>
<dbReference type="InterPro" id="IPR000959">
    <property type="entry name" value="POLO_box_dom"/>
</dbReference>
<keyword evidence="3 11" id="KW-0808">Transferase</keyword>
<keyword evidence="7 10" id="KW-0067">ATP-binding</keyword>
<dbReference type="InterPro" id="IPR036947">
    <property type="entry name" value="POLO_box_dom_sf"/>
</dbReference>
<dbReference type="Gene3D" id="3.30.1120.30">
    <property type="entry name" value="POLO box domain"/>
    <property type="match status" value="2"/>
</dbReference>
<dbReference type="PROSITE" id="PS50011">
    <property type="entry name" value="PROTEIN_KINASE_DOM"/>
    <property type="match status" value="1"/>
</dbReference>
<dbReference type="GO" id="GO:0007052">
    <property type="term" value="P:mitotic spindle organization"/>
    <property type="evidence" value="ECO:0007669"/>
    <property type="project" value="TreeGrafter"/>
</dbReference>
<evidence type="ECO:0000256" key="8">
    <source>
        <dbReference type="ARBA" id="ARBA00047802"/>
    </source>
</evidence>
<comment type="catalytic activity">
    <reaction evidence="9">
        <text>L-seryl-[protein] + ATP = O-phospho-L-seryl-[protein] + ADP + H(+)</text>
        <dbReference type="Rhea" id="RHEA:17989"/>
        <dbReference type="Rhea" id="RHEA-COMP:9863"/>
        <dbReference type="Rhea" id="RHEA-COMP:11604"/>
        <dbReference type="ChEBI" id="CHEBI:15378"/>
        <dbReference type="ChEBI" id="CHEBI:29999"/>
        <dbReference type="ChEBI" id="CHEBI:30616"/>
        <dbReference type="ChEBI" id="CHEBI:83421"/>
        <dbReference type="ChEBI" id="CHEBI:456216"/>
        <dbReference type="EC" id="2.7.11.21"/>
    </reaction>
</comment>
<evidence type="ECO:0000256" key="2">
    <source>
        <dbReference type="ARBA" id="ARBA00022527"/>
    </source>
</evidence>
<dbReference type="SUPFAM" id="SSF82615">
    <property type="entry name" value="Polo-box domain"/>
    <property type="match status" value="2"/>
</dbReference>
<feature type="domain" description="POLO box" evidence="13">
    <location>
        <begin position="425"/>
        <end position="503"/>
    </location>
</feature>
<gene>
    <name evidence="14" type="ORF">GDO78_006609</name>
</gene>
<dbReference type="GO" id="GO:0000922">
    <property type="term" value="C:spindle pole"/>
    <property type="evidence" value="ECO:0007669"/>
    <property type="project" value="TreeGrafter"/>
</dbReference>
<evidence type="ECO:0000256" key="10">
    <source>
        <dbReference type="PROSITE-ProRule" id="PRU10141"/>
    </source>
</evidence>
<comment type="catalytic activity">
    <reaction evidence="8 11">
        <text>L-threonyl-[protein] + ATP = O-phospho-L-threonyl-[protein] + ADP + H(+)</text>
        <dbReference type="Rhea" id="RHEA:46608"/>
        <dbReference type="Rhea" id="RHEA-COMP:11060"/>
        <dbReference type="Rhea" id="RHEA-COMP:11605"/>
        <dbReference type="ChEBI" id="CHEBI:15378"/>
        <dbReference type="ChEBI" id="CHEBI:30013"/>
        <dbReference type="ChEBI" id="CHEBI:30616"/>
        <dbReference type="ChEBI" id="CHEBI:61977"/>
        <dbReference type="ChEBI" id="CHEBI:456216"/>
        <dbReference type="EC" id="2.7.11.21"/>
    </reaction>
</comment>
<dbReference type="GO" id="GO:2000045">
    <property type="term" value="P:regulation of G1/S transition of mitotic cell cycle"/>
    <property type="evidence" value="ECO:0007669"/>
    <property type="project" value="TreeGrafter"/>
</dbReference>
<keyword evidence="2 11" id="KW-0723">Serine/threonine-protein kinase</keyword>
<evidence type="ECO:0000256" key="5">
    <source>
        <dbReference type="ARBA" id="ARBA00022741"/>
    </source>
</evidence>
<dbReference type="PROSITE" id="PS00108">
    <property type="entry name" value="PROTEIN_KINASE_ST"/>
    <property type="match status" value="1"/>
</dbReference>
<dbReference type="CDD" id="cd13117">
    <property type="entry name" value="POLO_box_2"/>
    <property type="match status" value="1"/>
</dbReference>
<dbReference type="SMART" id="SM00220">
    <property type="entry name" value="S_TKc"/>
    <property type="match status" value="1"/>
</dbReference>
<dbReference type="EC" id="2.7.11.21" evidence="11"/>
<dbReference type="InterPro" id="IPR033695">
    <property type="entry name" value="POLO_box_2"/>
</dbReference>
<evidence type="ECO:0000313" key="14">
    <source>
        <dbReference type="EMBL" id="KAG9486293.1"/>
    </source>
</evidence>
<keyword evidence="5 10" id="KW-0547">Nucleotide-binding</keyword>
<evidence type="ECO:0000259" key="12">
    <source>
        <dbReference type="PROSITE" id="PS50011"/>
    </source>
</evidence>
<dbReference type="InterPro" id="IPR000719">
    <property type="entry name" value="Prot_kinase_dom"/>
</dbReference>
<protein>
    <recommendedName>
        <fullName evidence="11">Serine/threonine-protein kinase PLK</fullName>
        <ecNumber evidence="11">2.7.11.21</ecNumber>
    </recommendedName>
    <alternativeName>
        <fullName evidence="11">Polo-like kinase</fullName>
    </alternativeName>
</protein>
<evidence type="ECO:0000256" key="7">
    <source>
        <dbReference type="ARBA" id="ARBA00022840"/>
    </source>
</evidence>
<keyword evidence="4" id="KW-0677">Repeat</keyword>
<dbReference type="Gene3D" id="1.10.510.10">
    <property type="entry name" value="Transferase(Phosphotransferase) domain 1"/>
    <property type="match status" value="1"/>
</dbReference>
<comment type="subcellular location">
    <subcellularLocation>
        <location evidence="1">Cytoplasm</location>
        <location evidence="1">Cytoskeleton</location>
        <location evidence="1">Microtubule organizing center</location>
        <location evidence="1">Centrosome</location>
    </subcellularLocation>
</comment>
<evidence type="ECO:0000256" key="1">
    <source>
        <dbReference type="ARBA" id="ARBA00004300"/>
    </source>
</evidence>
<evidence type="ECO:0000256" key="6">
    <source>
        <dbReference type="ARBA" id="ARBA00022777"/>
    </source>
</evidence>
<dbReference type="GO" id="GO:0006974">
    <property type="term" value="P:DNA damage response"/>
    <property type="evidence" value="ECO:0007669"/>
    <property type="project" value="TreeGrafter"/>
</dbReference>
<dbReference type="FunFam" id="3.30.200.20:FF:000042">
    <property type="entry name" value="Aurora kinase A"/>
    <property type="match status" value="1"/>
</dbReference>
<dbReference type="PROSITE" id="PS00107">
    <property type="entry name" value="PROTEIN_KINASE_ATP"/>
    <property type="match status" value="1"/>
</dbReference>
<comment type="caution">
    <text evidence="14">The sequence shown here is derived from an EMBL/GenBank/DDBJ whole genome shotgun (WGS) entry which is preliminary data.</text>
</comment>
<dbReference type="Proteomes" id="UP000770717">
    <property type="component" value="Unassembled WGS sequence"/>
</dbReference>
<dbReference type="InterPro" id="IPR033701">
    <property type="entry name" value="POLO_box_1"/>
</dbReference>
<dbReference type="OrthoDB" id="408964at2759"/>
<sequence length="604" mass="68709">MEVTGAERAHGVIGDAESGRLYKRGKLLGKGAFGRCYKCTDVSSGQVFAIKMISHTRKVVIQQRGGVEKEIELHSQLKHRNIVRFYHHFHDQKYMYLVMEYCRHKSLAHILRVRKLLTEPEVRYYMKQISQGVQFLHHHGIIHRDLKLSNFFIAKNMVVKIGDLGLATTVEQCEKILGVICGTPNYLSPEVLAKDGHSFKSDIWALGCIMYTMLCGYSPFRARSQKEMYYFIREGFFPVPSYVSLTGRRLIISLLASCPASRPCIEDIIAHEFFTQGFTPEKLSSATCHTAPTFSFSLHLTRFFRKAAKVLYRGVFQKSFCSDFVEEDAQKSSMIMATESLVSLGTDQMCEDDKGEETVRVCDESLKILMKGWMSRRSRSASQKQRGASGERMADGLTVILEDCLHNIVPGDLDANVQVSCPILWVTKWVDYSNKYGFGYQLSDNCTGVLLSDGTHAVLSPHLQKVCYSTSSQEHITFPEWSPPCKLDVKLRILRFFSQYMKENILEGGDLRGAPSLSARTLCLLHFLKTDQALLMLFSNGTLQVNFYHDRTKIILSKGQQGYLLSFIDQERQSCTLLLSELRRSCPPFIIQRLEYALLMLKSL</sequence>
<evidence type="ECO:0000313" key="15">
    <source>
        <dbReference type="Proteomes" id="UP000770717"/>
    </source>
</evidence>
<feature type="domain" description="Protein kinase" evidence="12">
    <location>
        <begin position="22"/>
        <end position="274"/>
    </location>
</feature>
<dbReference type="Pfam" id="PF00659">
    <property type="entry name" value="POLO_box"/>
    <property type="match status" value="2"/>
</dbReference>
<comment type="similarity">
    <text evidence="11">Belongs to the protein kinase superfamily. Ser/Thr protein kinase family. CDC5/Polo subfamily.</text>
</comment>
<proteinExistence type="inferred from homology"/>
<reference evidence="14" key="1">
    <citation type="thesis" date="2020" institute="ProQuest LLC" country="789 East Eisenhower Parkway, Ann Arbor, MI, USA">
        <title>Comparative Genomics and Chromosome Evolution.</title>
        <authorList>
            <person name="Mudd A.B."/>
        </authorList>
    </citation>
    <scope>NUCLEOTIDE SEQUENCE</scope>
    <source>
        <strain evidence="14">HN-11 Male</strain>
        <tissue evidence="14">Kidney and liver</tissue>
    </source>
</reference>
<dbReference type="FunFam" id="1.10.510.10:FF:000571">
    <property type="entry name" value="Maternal embryonic leucine zipper kinase"/>
    <property type="match status" value="1"/>
</dbReference>
<evidence type="ECO:0000259" key="13">
    <source>
        <dbReference type="PROSITE" id="PS50078"/>
    </source>
</evidence>
<dbReference type="GO" id="GO:0000776">
    <property type="term" value="C:kinetochore"/>
    <property type="evidence" value="ECO:0007669"/>
    <property type="project" value="TreeGrafter"/>
</dbReference>
<organism evidence="14 15">
    <name type="scientific">Eleutherodactylus coqui</name>
    <name type="common">Puerto Rican coqui</name>
    <dbReference type="NCBI Taxonomy" id="57060"/>
    <lineage>
        <taxon>Eukaryota</taxon>
        <taxon>Metazoa</taxon>
        <taxon>Chordata</taxon>
        <taxon>Craniata</taxon>
        <taxon>Vertebrata</taxon>
        <taxon>Euteleostomi</taxon>
        <taxon>Amphibia</taxon>
        <taxon>Batrachia</taxon>
        <taxon>Anura</taxon>
        <taxon>Neobatrachia</taxon>
        <taxon>Hyloidea</taxon>
        <taxon>Eleutherodactylidae</taxon>
        <taxon>Eleutherodactylinae</taxon>
        <taxon>Eleutherodactylus</taxon>
        <taxon>Eleutherodactylus</taxon>
    </lineage>
</organism>
<dbReference type="GO" id="GO:0005737">
    <property type="term" value="C:cytoplasm"/>
    <property type="evidence" value="ECO:0007669"/>
    <property type="project" value="TreeGrafter"/>
</dbReference>
<dbReference type="PANTHER" id="PTHR24345:SF43">
    <property type="entry name" value="INACTIVE SERINE_THREONINE-PROTEIN KINASE PLK5"/>
    <property type="match status" value="1"/>
</dbReference>
<dbReference type="GO" id="GO:0005813">
    <property type="term" value="C:centrosome"/>
    <property type="evidence" value="ECO:0007669"/>
    <property type="project" value="UniProtKB-SubCell"/>
</dbReference>
<dbReference type="EMBL" id="WNTK01000003">
    <property type="protein sequence ID" value="KAG9486293.1"/>
    <property type="molecule type" value="Genomic_DNA"/>
</dbReference>
<evidence type="ECO:0000256" key="9">
    <source>
        <dbReference type="ARBA" id="ARBA00048347"/>
    </source>
</evidence>
<name>A0A8J6FDN1_ELECQ</name>
<dbReference type="PANTHER" id="PTHR24345">
    <property type="entry name" value="SERINE/THREONINE-PROTEIN KINASE PLK"/>
    <property type="match status" value="1"/>
</dbReference>
<dbReference type="GO" id="GO:0005524">
    <property type="term" value="F:ATP binding"/>
    <property type="evidence" value="ECO:0007669"/>
    <property type="project" value="UniProtKB-UniRule"/>
</dbReference>
<dbReference type="InterPro" id="IPR017441">
    <property type="entry name" value="Protein_kinase_ATP_BS"/>
</dbReference>
<dbReference type="Pfam" id="PF00069">
    <property type="entry name" value="Pkinase"/>
    <property type="match status" value="1"/>
</dbReference>
<dbReference type="PROSITE" id="PS50078">
    <property type="entry name" value="POLO_BOX"/>
    <property type="match status" value="2"/>
</dbReference>
<dbReference type="CDD" id="cd13118">
    <property type="entry name" value="POLO_box_1"/>
    <property type="match status" value="1"/>
</dbReference>
<evidence type="ECO:0000256" key="4">
    <source>
        <dbReference type="ARBA" id="ARBA00022737"/>
    </source>
</evidence>
<feature type="domain" description="POLO box" evidence="13">
    <location>
        <begin position="521"/>
        <end position="604"/>
    </location>
</feature>
<accession>A0A8J6FDN1</accession>